<evidence type="ECO:0000313" key="1">
    <source>
        <dbReference type="EMBL" id="CAF4425729.1"/>
    </source>
</evidence>
<feature type="non-terminal residue" evidence="1">
    <location>
        <position position="52"/>
    </location>
</feature>
<evidence type="ECO:0000313" key="2">
    <source>
        <dbReference type="Proteomes" id="UP000663842"/>
    </source>
</evidence>
<protein>
    <submittedName>
        <fullName evidence="1">Uncharacterized protein</fullName>
    </submittedName>
</protein>
<gene>
    <name evidence="1" type="ORF">UXM345_LOCUS38856</name>
</gene>
<accession>A0A820QNJ5</accession>
<proteinExistence type="predicted"/>
<dbReference type="Proteomes" id="UP000663842">
    <property type="component" value="Unassembled WGS sequence"/>
</dbReference>
<dbReference type="AlphaFoldDB" id="A0A820QNJ5"/>
<dbReference type="EMBL" id="CAJOBF010033143">
    <property type="protein sequence ID" value="CAF4425729.1"/>
    <property type="molecule type" value="Genomic_DNA"/>
</dbReference>
<organism evidence="1 2">
    <name type="scientific">Rotaria magnacalcarata</name>
    <dbReference type="NCBI Taxonomy" id="392030"/>
    <lineage>
        <taxon>Eukaryota</taxon>
        <taxon>Metazoa</taxon>
        <taxon>Spiralia</taxon>
        <taxon>Gnathifera</taxon>
        <taxon>Rotifera</taxon>
        <taxon>Eurotatoria</taxon>
        <taxon>Bdelloidea</taxon>
        <taxon>Philodinida</taxon>
        <taxon>Philodinidae</taxon>
        <taxon>Rotaria</taxon>
    </lineage>
</organism>
<sequence>MDEQYNKTLTISGGDHEDVTLFGSSEPFLPNSLSVIQTLTVPQPRTYAIRNK</sequence>
<reference evidence="1" key="1">
    <citation type="submission" date="2021-02" db="EMBL/GenBank/DDBJ databases">
        <authorList>
            <person name="Nowell W R."/>
        </authorList>
    </citation>
    <scope>NUCLEOTIDE SEQUENCE</scope>
</reference>
<comment type="caution">
    <text evidence="1">The sequence shown here is derived from an EMBL/GenBank/DDBJ whole genome shotgun (WGS) entry which is preliminary data.</text>
</comment>
<name>A0A820QNJ5_9BILA</name>